<dbReference type="AlphaFoldDB" id="A0A7W6RFI8"/>
<name>A0A7W6RFI8_9PROT</name>
<evidence type="ECO:0000256" key="1">
    <source>
        <dbReference type="SAM" id="Phobius"/>
    </source>
</evidence>
<evidence type="ECO:0000313" key="3">
    <source>
        <dbReference type="Proteomes" id="UP000554286"/>
    </source>
</evidence>
<proteinExistence type="predicted"/>
<evidence type="ECO:0000313" key="2">
    <source>
        <dbReference type="EMBL" id="MBB4267563.1"/>
    </source>
</evidence>
<dbReference type="EMBL" id="JACIGK010000029">
    <property type="protein sequence ID" value="MBB4267563.1"/>
    <property type="molecule type" value="Genomic_DNA"/>
</dbReference>
<dbReference type="Proteomes" id="UP000554286">
    <property type="component" value="Unassembled WGS sequence"/>
</dbReference>
<gene>
    <name evidence="2" type="ORF">GGD89_003209</name>
</gene>
<organism evidence="2 3">
    <name type="scientific">Roseospira visakhapatnamensis</name>
    <dbReference type="NCBI Taxonomy" id="390880"/>
    <lineage>
        <taxon>Bacteria</taxon>
        <taxon>Pseudomonadati</taxon>
        <taxon>Pseudomonadota</taxon>
        <taxon>Alphaproteobacteria</taxon>
        <taxon>Rhodospirillales</taxon>
        <taxon>Rhodospirillaceae</taxon>
        <taxon>Roseospira</taxon>
    </lineage>
</organism>
<keyword evidence="1" id="KW-0812">Transmembrane</keyword>
<dbReference type="InterPro" id="IPR007047">
    <property type="entry name" value="Flp_Fap"/>
</dbReference>
<dbReference type="Pfam" id="PF04964">
    <property type="entry name" value="Flp_Fap"/>
    <property type="match status" value="1"/>
</dbReference>
<dbReference type="RefSeq" id="WP_246423163.1">
    <property type="nucleotide sequence ID" value="NZ_JACIGK010000029.1"/>
</dbReference>
<keyword evidence="1" id="KW-1133">Transmembrane helix</keyword>
<sequence length="57" mass="5857">MLQAMRIHFRALIGNDKAATAIEYALIASLIAAAISVAVAAVGTNASKLFTNLAGKL</sequence>
<protein>
    <submittedName>
        <fullName evidence="2">Flp pilus assembly pilin Flp</fullName>
    </submittedName>
</protein>
<keyword evidence="3" id="KW-1185">Reference proteome</keyword>
<feature type="transmembrane region" description="Helical" evidence="1">
    <location>
        <begin position="21"/>
        <end position="43"/>
    </location>
</feature>
<accession>A0A7W6RFI8</accession>
<comment type="caution">
    <text evidence="2">The sequence shown here is derived from an EMBL/GenBank/DDBJ whole genome shotgun (WGS) entry which is preliminary data.</text>
</comment>
<keyword evidence="1" id="KW-0472">Membrane</keyword>
<reference evidence="2 3" key="1">
    <citation type="submission" date="2020-08" db="EMBL/GenBank/DDBJ databases">
        <title>Genome sequencing of Purple Non-Sulfur Bacteria from various extreme environments.</title>
        <authorList>
            <person name="Mayer M."/>
        </authorList>
    </citation>
    <scope>NUCLEOTIDE SEQUENCE [LARGE SCALE GENOMIC DNA]</scope>
    <source>
        <strain evidence="2 3">JA131</strain>
    </source>
</reference>